<dbReference type="eggNOG" id="ENOG502ZA70">
    <property type="taxonomic scope" value="Bacteria"/>
</dbReference>
<keyword evidence="2" id="KW-1185">Reference proteome</keyword>
<comment type="caution">
    <text evidence="1">The sequence shown here is derived from an EMBL/GenBank/DDBJ whole genome shotgun (WGS) entry which is preliminary data.</text>
</comment>
<organism evidence="1 2">
    <name type="scientific">Aequoribacter fuscus</name>
    <dbReference type="NCBI Taxonomy" id="2518989"/>
    <lineage>
        <taxon>Bacteria</taxon>
        <taxon>Pseudomonadati</taxon>
        <taxon>Pseudomonadota</taxon>
        <taxon>Gammaproteobacteria</taxon>
        <taxon>Cellvibrionales</taxon>
        <taxon>Halieaceae</taxon>
        <taxon>Aequoribacter</taxon>
    </lineage>
</organism>
<protein>
    <submittedName>
        <fullName evidence="1">Uncharacterized protein</fullName>
    </submittedName>
</protein>
<gene>
    <name evidence="1" type="ORF">IMCC3088_1497</name>
</gene>
<proteinExistence type="predicted"/>
<reference evidence="1 2" key="1">
    <citation type="journal article" date="2011" name="J. Bacteriol.">
        <title>Genome sequence of strain IMCC3088, a proteorhodopsin-containing marine bacterium belonging to the OM60/NOR5 clade.</title>
        <authorList>
            <person name="Jang Y."/>
            <person name="Oh H.M."/>
            <person name="Kang I."/>
            <person name="Lee K."/>
            <person name="Yang S.J."/>
            <person name="Cho J.C."/>
        </authorList>
    </citation>
    <scope>NUCLEOTIDE SEQUENCE [LARGE SCALE GENOMIC DNA]</scope>
    <source>
        <strain evidence="1 2">IMCC3088</strain>
    </source>
</reference>
<dbReference type="STRING" id="2518989.IMCC3088_1497"/>
<dbReference type="OrthoDB" id="333076at2"/>
<name>F3L207_9GAMM</name>
<dbReference type="SUPFAM" id="SSF159245">
    <property type="entry name" value="AttH-like"/>
    <property type="match status" value="1"/>
</dbReference>
<evidence type="ECO:0000313" key="2">
    <source>
        <dbReference type="Proteomes" id="UP000005615"/>
    </source>
</evidence>
<accession>F3L207</accession>
<dbReference type="AlphaFoldDB" id="F3L207"/>
<dbReference type="Proteomes" id="UP000005615">
    <property type="component" value="Unassembled WGS sequence"/>
</dbReference>
<sequence length="387" mass="42956">MSGSIAPLLPSDEYFNHQIVDTFASVGQSDPAWTEKICGMAAAKDGSLQIAFGFGKYTNRNVVDAYAGIAQGKAQWTVRGSRALHTDPDSINVGPMGYEIVEPLKKIRIFLEPNDAQPIAFDIVFEHVAACVVEDREDRRDMHGFRRATDQIRYHQSGTARGWLSINGERHVIDSNDWICTRDHSWGVRPMVGVPASDLEPDIHHLIPQVLAIWNPIVFTRADGSHYAFHHYYLAFAGGGFKQERIQGGFETLNGQDSKVIHLEPILNFESPTKRLKSGSFKLGLADGCTRTLEFESVGDLGFYLGAGHYHGGDGKYHGSWRGEFHLDGDYVADTSDLDTIKRYGQFRDCIIKVTDPEQGAIGYGNCQTHIHGAWPEFGLSGDEPML</sequence>
<dbReference type="RefSeq" id="WP_009575794.1">
    <property type="nucleotide sequence ID" value="NZ_AEIG01000037.1"/>
</dbReference>
<evidence type="ECO:0000313" key="1">
    <source>
        <dbReference type="EMBL" id="EGG29685.1"/>
    </source>
</evidence>
<dbReference type="EMBL" id="AEIG01000037">
    <property type="protein sequence ID" value="EGG29685.1"/>
    <property type="molecule type" value="Genomic_DNA"/>
</dbReference>